<sequence>MSYQQQQATQTGGTVPLWAPYYGAPIGEAARRFFKKYATFTGRASRSEYWWWVLISTVVSLVLNIIMSVAGSAGATVSDSGAMVPGPGAVIGVVLLVIWGLAIIVPSIALTVRRLHDVNFSGWMVLIGLVPVLGGLALLIFTILPSKPEGQRFDVPA</sequence>
<dbReference type="InterPro" id="IPR008523">
    <property type="entry name" value="DUF805"/>
</dbReference>
<dbReference type="AlphaFoldDB" id="A0A4R5K5U0"/>
<reference evidence="2 3" key="1">
    <citation type="submission" date="2019-03" db="EMBL/GenBank/DDBJ databases">
        <title>Whole genome sequence of Arthrobacter sp JH1-1.</title>
        <authorList>
            <person name="Trinh H.N."/>
        </authorList>
    </citation>
    <scope>NUCLEOTIDE SEQUENCE [LARGE SCALE GENOMIC DNA]</scope>
    <source>
        <strain evidence="2 3">JH1-1</strain>
    </source>
</reference>
<keyword evidence="1" id="KW-1133">Transmembrane helix</keyword>
<dbReference type="EMBL" id="SMRU01000050">
    <property type="protein sequence ID" value="TDF87711.1"/>
    <property type="molecule type" value="Genomic_DNA"/>
</dbReference>
<dbReference type="OrthoDB" id="9812349at2"/>
<dbReference type="PANTHER" id="PTHR34980">
    <property type="entry name" value="INNER MEMBRANE PROTEIN-RELATED-RELATED"/>
    <property type="match status" value="1"/>
</dbReference>
<comment type="caution">
    <text evidence="2">The sequence shown here is derived from an EMBL/GenBank/DDBJ whole genome shotgun (WGS) entry which is preliminary data.</text>
</comment>
<feature type="transmembrane region" description="Helical" evidence="1">
    <location>
        <begin position="123"/>
        <end position="144"/>
    </location>
</feature>
<accession>A0A4R5K5U0</accession>
<proteinExistence type="predicted"/>
<name>A0A4R5K5U0_9MICC</name>
<keyword evidence="3" id="KW-1185">Reference proteome</keyword>
<feature type="transmembrane region" description="Helical" evidence="1">
    <location>
        <begin position="90"/>
        <end position="111"/>
    </location>
</feature>
<dbReference type="GO" id="GO:0005886">
    <property type="term" value="C:plasma membrane"/>
    <property type="evidence" value="ECO:0007669"/>
    <property type="project" value="TreeGrafter"/>
</dbReference>
<protein>
    <submittedName>
        <fullName evidence="2">DUF805 domain-containing protein</fullName>
    </submittedName>
</protein>
<keyword evidence="1" id="KW-0812">Transmembrane</keyword>
<evidence type="ECO:0000313" key="3">
    <source>
        <dbReference type="Proteomes" id="UP000295511"/>
    </source>
</evidence>
<feature type="transmembrane region" description="Helical" evidence="1">
    <location>
        <begin position="49"/>
        <end position="70"/>
    </location>
</feature>
<evidence type="ECO:0000256" key="1">
    <source>
        <dbReference type="SAM" id="Phobius"/>
    </source>
</evidence>
<organism evidence="2 3">
    <name type="scientific">Arthrobacter terricola</name>
    <dbReference type="NCBI Taxonomy" id="2547396"/>
    <lineage>
        <taxon>Bacteria</taxon>
        <taxon>Bacillati</taxon>
        <taxon>Actinomycetota</taxon>
        <taxon>Actinomycetes</taxon>
        <taxon>Micrococcales</taxon>
        <taxon>Micrococcaceae</taxon>
        <taxon>Arthrobacter</taxon>
    </lineage>
</organism>
<keyword evidence="1" id="KW-0472">Membrane</keyword>
<dbReference type="Pfam" id="PF05656">
    <property type="entry name" value="DUF805"/>
    <property type="match status" value="1"/>
</dbReference>
<evidence type="ECO:0000313" key="2">
    <source>
        <dbReference type="EMBL" id="TDF87711.1"/>
    </source>
</evidence>
<dbReference type="PANTHER" id="PTHR34980:SF2">
    <property type="entry name" value="INNER MEMBRANE PROTEIN YHAH-RELATED"/>
    <property type="match status" value="1"/>
</dbReference>
<gene>
    <name evidence="2" type="ORF">E1809_24635</name>
</gene>
<dbReference type="Proteomes" id="UP000295511">
    <property type="component" value="Unassembled WGS sequence"/>
</dbReference>
<dbReference type="RefSeq" id="WP_133206881.1">
    <property type="nucleotide sequence ID" value="NZ_SMRU01000050.1"/>
</dbReference>